<dbReference type="Gene3D" id="2.40.128.270">
    <property type="match status" value="1"/>
</dbReference>
<evidence type="ECO:0000259" key="1">
    <source>
        <dbReference type="Pfam" id="PF03724"/>
    </source>
</evidence>
<dbReference type="InterPro" id="IPR005184">
    <property type="entry name" value="DUF306_Meta_HslJ"/>
</dbReference>
<evidence type="ECO:0000313" key="4">
    <source>
        <dbReference type="Proteomes" id="UP000243640"/>
    </source>
</evidence>
<dbReference type="InterPro" id="IPR038670">
    <property type="entry name" value="HslJ-like_sf"/>
</dbReference>
<dbReference type="Proteomes" id="UP000295058">
    <property type="component" value="Unassembled WGS sequence"/>
</dbReference>
<dbReference type="EMBL" id="SODO01000008">
    <property type="protein sequence ID" value="TDW58574.1"/>
    <property type="molecule type" value="Genomic_DNA"/>
</dbReference>
<reference evidence="2 4" key="1">
    <citation type="submission" date="2017-08" db="EMBL/GenBank/DDBJ databases">
        <title>Draft Genome Sequence of the Marine Bacterium Oceanimonas baumannii ATCC 700832.</title>
        <authorList>
            <person name="Mcclelland W.D."/>
            <person name="Brennan M.A."/>
            <person name="Trachtenberg A.M."/>
            <person name="Maclea K.S."/>
        </authorList>
    </citation>
    <scope>NUCLEOTIDE SEQUENCE [LARGE SCALE GENOMIC DNA]</scope>
    <source>
        <strain evidence="2 4">ATCC 700832</strain>
    </source>
</reference>
<dbReference type="PANTHER" id="PTHR35535:SF1">
    <property type="entry name" value="HEAT SHOCK PROTEIN HSLJ"/>
    <property type="match status" value="1"/>
</dbReference>
<evidence type="ECO:0000313" key="3">
    <source>
        <dbReference type="EMBL" id="TDW58574.1"/>
    </source>
</evidence>
<dbReference type="Pfam" id="PF03724">
    <property type="entry name" value="META"/>
    <property type="match status" value="1"/>
</dbReference>
<dbReference type="PROSITE" id="PS51257">
    <property type="entry name" value="PROKAR_LIPOPROTEIN"/>
    <property type="match status" value="1"/>
</dbReference>
<dbReference type="OrthoDB" id="5600341at2"/>
<keyword evidence="5" id="KW-1185">Reference proteome</keyword>
<dbReference type="Proteomes" id="UP000243640">
    <property type="component" value="Unassembled WGS sequence"/>
</dbReference>
<protein>
    <submittedName>
        <fullName evidence="2 3">Heat shock protein HslJ</fullName>
    </submittedName>
</protein>
<gene>
    <name evidence="2" type="ORF">B6S09_12525</name>
    <name evidence="3" type="ORF">LY04_02352</name>
</gene>
<dbReference type="EMBL" id="NQJF01000010">
    <property type="protein sequence ID" value="OYD23282.1"/>
    <property type="molecule type" value="Genomic_DNA"/>
</dbReference>
<dbReference type="InterPro" id="IPR053147">
    <property type="entry name" value="Hsp_HslJ-like"/>
</dbReference>
<evidence type="ECO:0000313" key="2">
    <source>
        <dbReference type="EMBL" id="OYD23282.1"/>
    </source>
</evidence>
<evidence type="ECO:0000313" key="5">
    <source>
        <dbReference type="Proteomes" id="UP000295058"/>
    </source>
</evidence>
<dbReference type="AlphaFoldDB" id="A0A235CFF0"/>
<feature type="domain" description="DUF306" evidence="1">
    <location>
        <begin position="25"/>
        <end position="125"/>
    </location>
</feature>
<accession>A0A235CFF0</accession>
<sequence>MKLAFATTTALLLTACSGGLKVVESDLQHHQWKLIAIDGITVNSDIQSELEIGEHLSINGRAGCNRFFGSATLTQGKLKAEPLASTQMACLPDVQQVETAVLMTLTEGAIVSHDDQQLELKGEQYTLSYELADRSQ</sequence>
<name>A0A235CFF0_9GAMM</name>
<comment type="caution">
    <text evidence="2">The sequence shown here is derived from an EMBL/GenBank/DDBJ whole genome shotgun (WGS) entry which is preliminary data.</text>
</comment>
<dbReference type="RefSeq" id="WP_094278838.1">
    <property type="nucleotide sequence ID" value="NZ_NQJF01000010.1"/>
</dbReference>
<proteinExistence type="predicted"/>
<dbReference type="PANTHER" id="PTHR35535">
    <property type="entry name" value="HEAT SHOCK PROTEIN HSLJ"/>
    <property type="match status" value="1"/>
</dbReference>
<organism evidence="2 4">
    <name type="scientific">Oceanimonas baumannii</name>
    <dbReference type="NCBI Taxonomy" id="129578"/>
    <lineage>
        <taxon>Bacteria</taxon>
        <taxon>Pseudomonadati</taxon>
        <taxon>Pseudomonadota</taxon>
        <taxon>Gammaproteobacteria</taxon>
        <taxon>Aeromonadales</taxon>
        <taxon>Aeromonadaceae</taxon>
        <taxon>Oceanimonas</taxon>
    </lineage>
</organism>
<keyword evidence="3" id="KW-0346">Stress response</keyword>
<reference evidence="3 5" key="2">
    <citation type="submission" date="2019-03" db="EMBL/GenBank/DDBJ databases">
        <title>Genomic Encyclopedia of Archaeal and Bacterial Type Strains, Phase II (KMG-II): from individual species to whole genera.</title>
        <authorList>
            <person name="Goeker M."/>
        </authorList>
    </citation>
    <scope>NUCLEOTIDE SEQUENCE [LARGE SCALE GENOMIC DNA]</scope>
    <source>
        <strain evidence="3 5">DSM 15594</strain>
    </source>
</reference>